<feature type="domain" description="XPG N-terminal" evidence="3">
    <location>
        <begin position="13"/>
        <end position="96"/>
    </location>
</feature>
<protein>
    <recommendedName>
        <fullName evidence="8">XPG N-terminal domain-containing protein</fullName>
    </recommendedName>
</protein>
<dbReference type="CDD" id="cd09858">
    <property type="entry name" value="PIN_MKT1"/>
    <property type="match status" value="1"/>
</dbReference>
<dbReference type="InterPro" id="IPR006084">
    <property type="entry name" value="XPG/Rad2"/>
</dbReference>
<comment type="caution">
    <text evidence="6">The sequence shown here is derived from an EMBL/GenBank/DDBJ whole genome shotgun (WGS) entry which is preliminary data.</text>
</comment>
<dbReference type="PRINTS" id="PR00853">
    <property type="entry name" value="XPGRADSUPER"/>
</dbReference>
<keyword evidence="7" id="KW-1185">Reference proteome</keyword>
<dbReference type="InterPro" id="IPR006085">
    <property type="entry name" value="XPG_DNA_repair_N"/>
</dbReference>
<feature type="domain" description="Post-transcriptional regulator MKT1 N-terminal" evidence="5">
    <location>
        <begin position="313"/>
        <end position="401"/>
    </location>
</feature>
<dbReference type="GO" id="GO:0006417">
    <property type="term" value="P:regulation of translation"/>
    <property type="evidence" value="ECO:0007669"/>
    <property type="project" value="UniProtKB-KW"/>
</dbReference>
<evidence type="ECO:0000256" key="1">
    <source>
        <dbReference type="ARBA" id="ARBA00022845"/>
    </source>
</evidence>
<dbReference type="InterPro" id="IPR037314">
    <property type="entry name" value="MKT1_H3TH"/>
</dbReference>
<accession>A0A4Q4T582</accession>
<comment type="similarity">
    <text evidence="2">Belongs to the XPG/RAD2 endonuclease family.</text>
</comment>
<evidence type="ECO:0000313" key="6">
    <source>
        <dbReference type="EMBL" id="RYP01170.1"/>
    </source>
</evidence>
<keyword evidence="1" id="KW-0810">Translation regulation</keyword>
<sequence>MPTSTEDLWLNEQVQQAEVSQLEDCAVAIDASYYLQLFLDHVPYHEPLLPALGGLTGIQTHIESDLDSWKTNRTTPFFIFNGQSVVGQDDVSVQRGKKAIAGTDEAWTLYFQSQATEAVAAFGSHRGAYPVHHLFPMLQGILKRRGLHFLVPPFNASAQLAYFDMIESEQCSAIMGSQELLLYPIRDYVIRYVDWDNGKFTAISKKGVIKNLAVAESMFIDALLMTGTSFLPTFPPLRDSNIVPRASVQDAVNLLRTSEKAVASACASFNDILQAKDPNWLQKYRKARMAIDHFIYISEAGEVKVHNYDTLTNDNWEYLGYQLPAELLHYLNAGLIGAHALSWITHGQIVVLPTLDGGRSEEYKRLVTNQLMPLRESTLGLLLPRLTRGIQYKPISVKVWYDDKYLHKIEYRPNDNPTLKKVHTWIVKEAAVKQYFPGAQHGSILFEVASLKNGDFAKSTVTTEKIKGVNSVDLITSLAIWRWLHLRGYVDESHRLTTWGQALAASLEALEPTVKKNPGVGGLFEAVLLAFELLRFGILNTRNQHSELGGLPMNGSDDDKASLLLISRCSILLKLRHQANGYTGPLSKNFLSFRSLSSSTREAGRDLIEAIVASMFLFAQSSRDRDDYLTIGQRLPFLTDTDVALGIAVKTLLDDIDPNDSAEVKATKKAGFPGKFVPFATHFFEDLDIACDFFGALHSGVKTLEKEISPADRGAWDKAAIYLKLRR</sequence>
<dbReference type="Gene3D" id="3.40.50.1010">
    <property type="entry name" value="5'-nuclease"/>
    <property type="match status" value="1"/>
</dbReference>
<dbReference type="Pfam" id="PF12247">
    <property type="entry name" value="MKT1_N"/>
    <property type="match status" value="1"/>
</dbReference>
<evidence type="ECO:0000259" key="5">
    <source>
        <dbReference type="Pfam" id="PF12247"/>
    </source>
</evidence>
<dbReference type="OrthoDB" id="17262at2759"/>
<organism evidence="6 7">
    <name type="scientific">Monosporascus ibericus</name>
    <dbReference type="NCBI Taxonomy" id="155417"/>
    <lineage>
        <taxon>Eukaryota</taxon>
        <taxon>Fungi</taxon>
        <taxon>Dikarya</taxon>
        <taxon>Ascomycota</taxon>
        <taxon>Pezizomycotina</taxon>
        <taxon>Sordariomycetes</taxon>
        <taxon>Xylariomycetidae</taxon>
        <taxon>Xylariales</taxon>
        <taxon>Xylariales incertae sedis</taxon>
        <taxon>Monosporascus</taxon>
    </lineage>
</organism>
<evidence type="ECO:0000259" key="3">
    <source>
        <dbReference type="Pfam" id="PF00752"/>
    </source>
</evidence>
<dbReference type="STRING" id="155417.A0A4Q4T582"/>
<dbReference type="InterPro" id="IPR022039">
    <property type="entry name" value="MKT1_C"/>
</dbReference>
<evidence type="ECO:0000256" key="2">
    <source>
        <dbReference type="ARBA" id="ARBA00024023"/>
    </source>
</evidence>
<evidence type="ECO:0008006" key="8">
    <source>
        <dbReference type="Google" id="ProtNLM"/>
    </source>
</evidence>
<gene>
    <name evidence="6" type="ORF">DL764_006293</name>
</gene>
<dbReference type="EMBL" id="QJNU01000367">
    <property type="protein sequence ID" value="RYP01170.1"/>
    <property type="molecule type" value="Genomic_DNA"/>
</dbReference>
<dbReference type="InterPro" id="IPR022040">
    <property type="entry name" value="MKT1_N"/>
</dbReference>
<evidence type="ECO:0000259" key="4">
    <source>
        <dbReference type="Pfam" id="PF12246"/>
    </source>
</evidence>
<dbReference type="Pfam" id="PF12246">
    <property type="entry name" value="MKT1_C"/>
    <property type="match status" value="1"/>
</dbReference>
<dbReference type="SUPFAM" id="SSF88723">
    <property type="entry name" value="PIN domain-like"/>
    <property type="match status" value="1"/>
</dbReference>
<proteinExistence type="inferred from homology"/>
<dbReference type="AlphaFoldDB" id="A0A4Q4T582"/>
<dbReference type="GO" id="GO:0003730">
    <property type="term" value="F:mRNA 3'-UTR binding"/>
    <property type="evidence" value="ECO:0007669"/>
    <property type="project" value="TreeGrafter"/>
</dbReference>
<dbReference type="PANTHER" id="PTHR11081">
    <property type="entry name" value="FLAP ENDONUCLEASE FAMILY MEMBER"/>
    <property type="match status" value="1"/>
</dbReference>
<name>A0A4Q4T582_9PEZI</name>
<dbReference type="GO" id="GO:0004518">
    <property type="term" value="F:nuclease activity"/>
    <property type="evidence" value="ECO:0007669"/>
    <property type="project" value="InterPro"/>
</dbReference>
<dbReference type="Proteomes" id="UP000293360">
    <property type="component" value="Unassembled WGS sequence"/>
</dbReference>
<dbReference type="Pfam" id="PF00752">
    <property type="entry name" value="XPG_N"/>
    <property type="match status" value="1"/>
</dbReference>
<dbReference type="InterPro" id="IPR029060">
    <property type="entry name" value="PIN-like_dom_sf"/>
</dbReference>
<evidence type="ECO:0000313" key="7">
    <source>
        <dbReference type="Proteomes" id="UP000293360"/>
    </source>
</evidence>
<reference evidence="6 7" key="1">
    <citation type="submission" date="2018-06" db="EMBL/GenBank/DDBJ databases">
        <title>Complete Genomes of Monosporascus.</title>
        <authorList>
            <person name="Robinson A.J."/>
            <person name="Natvig D.O."/>
        </authorList>
    </citation>
    <scope>NUCLEOTIDE SEQUENCE [LARGE SCALE GENOMIC DNA]</scope>
    <source>
        <strain evidence="6 7">CBS 110550</strain>
    </source>
</reference>
<dbReference type="CDD" id="cd09902">
    <property type="entry name" value="H3TH_MKT1"/>
    <property type="match status" value="1"/>
</dbReference>
<feature type="domain" description="Post-transcriptional regulator MKT1 C-terminal" evidence="4">
    <location>
        <begin position="482"/>
        <end position="724"/>
    </location>
</feature>
<dbReference type="PANTHER" id="PTHR11081:SF32">
    <property type="entry name" value="POST-TRANSCRIPTIONAL REGULATOR MKT1"/>
    <property type="match status" value="1"/>
</dbReference>